<dbReference type="Proteomes" id="UP000298551">
    <property type="component" value="Chromosome"/>
</dbReference>
<accession>A0A4D6X8P7</accession>
<name>A0A4D6X8P7_PSEPU</name>
<dbReference type="EMBL" id="CP039371">
    <property type="protein sequence ID" value="QCI12287.1"/>
    <property type="molecule type" value="Genomic_DNA"/>
</dbReference>
<gene>
    <name evidence="2" type="ORF">E6B08_13360</name>
</gene>
<feature type="region of interest" description="Disordered" evidence="1">
    <location>
        <begin position="48"/>
        <end position="78"/>
    </location>
</feature>
<evidence type="ECO:0000313" key="2">
    <source>
        <dbReference type="EMBL" id="QCI12287.1"/>
    </source>
</evidence>
<reference evidence="3" key="1">
    <citation type="submission" date="2019-04" db="EMBL/GenBank/DDBJ databases">
        <title>Genome sequence of Pseudomonas putida 1290, an auxin catabolizing strain.</title>
        <authorList>
            <person name="Laird T.S."/>
            <person name="Leveau J.H.J."/>
        </authorList>
    </citation>
    <scope>NUCLEOTIDE SEQUENCE [LARGE SCALE GENOMIC DNA]</scope>
    <source>
        <strain evidence="3">1290</strain>
    </source>
</reference>
<evidence type="ECO:0000313" key="3">
    <source>
        <dbReference type="Proteomes" id="UP000298551"/>
    </source>
</evidence>
<organism evidence="2 3">
    <name type="scientific">Pseudomonas putida</name>
    <name type="common">Arthrobacter siderocapsulatus</name>
    <dbReference type="NCBI Taxonomy" id="303"/>
    <lineage>
        <taxon>Bacteria</taxon>
        <taxon>Pseudomonadati</taxon>
        <taxon>Pseudomonadota</taxon>
        <taxon>Gammaproteobacteria</taxon>
        <taxon>Pseudomonadales</taxon>
        <taxon>Pseudomonadaceae</taxon>
        <taxon>Pseudomonas</taxon>
    </lineage>
</organism>
<protein>
    <submittedName>
        <fullName evidence="2">Uncharacterized protein</fullName>
    </submittedName>
</protein>
<dbReference type="RefSeq" id="WP_192938660.1">
    <property type="nucleotide sequence ID" value="NZ_CP039371.1"/>
</dbReference>
<sequence>MMNALLSGALAAACPLTFADQQEKESTISAEGTALPADSAPVATDLQKASMSEAGDGQVERVGRTSSDSMHPKGKTKNQVADDYKINTFRRVY</sequence>
<dbReference type="AlphaFoldDB" id="A0A4D6X8P7"/>
<proteinExistence type="predicted"/>
<evidence type="ECO:0000256" key="1">
    <source>
        <dbReference type="SAM" id="MobiDB-lite"/>
    </source>
</evidence>